<name>A0ACC0P2R6_RHOML</name>
<protein>
    <submittedName>
        <fullName evidence="1">Uncharacterized protein</fullName>
    </submittedName>
</protein>
<proteinExistence type="predicted"/>
<keyword evidence="2" id="KW-1185">Reference proteome</keyword>
<evidence type="ECO:0000313" key="2">
    <source>
        <dbReference type="Proteomes" id="UP001062846"/>
    </source>
</evidence>
<dbReference type="EMBL" id="CM046391">
    <property type="protein sequence ID" value="KAI8559795.1"/>
    <property type="molecule type" value="Genomic_DNA"/>
</dbReference>
<organism evidence="1 2">
    <name type="scientific">Rhododendron molle</name>
    <name type="common">Chinese azalea</name>
    <name type="synonym">Azalea mollis</name>
    <dbReference type="NCBI Taxonomy" id="49168"/>
    <lineage>
        <taxon>Eukaryota</taxon>
        <taxon>Viridiplantae</taxon>
        <taxon>Streptophyta</taxon>
        <taxon>Embryophyta</taxon>
        <taxon>Tracheophyta</taxon>
        <taxon>Spermatophyta</taxon>
        <taxon>Magnoliopsida</taxon>
        <taxon>eudicotyledons</taxon>
        <taxon>Gunneridae</taxon>
        <taxon>Pentapetalae</taxon>
        <taxon>asterids</taxon>
        <taxon>Ericales</taxon>
        <taxon>Ericaceae</taxon>
        <taxon>Ericoideae</taxon>
        <taxon>Rhodoreae</taxon>
        <taxon>Rhododendron</taxon>
    </lineage>
</organism>
<evidence type="ECO:0000313" key="1">
    <source>
        <dbReference type="EMBL" id="KAI8559795.1"/>
    </source>
</evidence>
<gene>
    <name evidence="1" type="ORF">RHMOL_Rhmol04G0202400</name>
</gene>
<sequence length="84" mass="9022">MSLPRLSVLRLSLSCVCISLSRLFSLSLIMDDMDIPGGDQPLRVEVTSLPVALERDTMAGEVPETSRVLAQAVMAMEAMASAVK</sequence>
<comment type="caution">
    <text evidence="1">The sequence shown here is derived from an EMBL/GenBank/DDBJ whole genome shotgun (WGS) entry which is preliminary data.</text>
</comment>
<accession>A0ACC0P2R6</accession>
<reference evidence="1" key="1">
    <citation type="submission" date="2022-02" db="EMBL/GenBank/DDBJ databases">
        <title>Plant Genome Project.</title>
        <authorList>
            <person name="Zhang R.-G."/>
        </authorList>
    </citation>
    <scope>NUCLEOTIDE SEQUENCE</scope>
    <source>
        <strain evidence="1">AT1</strain>
    </source>
</reference>
<dbReference type="Proteomes" id="UP001062846">
    <property type="component" value="Chromosome 4"/>
</dbReference>